<feature type="transmembrane region" description="Helical" evidence="1">
    <location>
        <begin position="218"/>
        <end position="236"/>
    </location>
</feature>
<keyword evidence="1" id="KW-0472">Membrane</keyword>
<dbReference type="EMBL" id="MN739308">
    <property type="protein sequence ID" value="QHS97925.1"/>
    <property type="molecule type" value="Genomic_DNA"/>
</dbReference>
<dbReference type="AlphaFoldDB" id="A0A6C0BZU0"/>
<evidence type="ECO:0000256" key="1">
    <source>
        <dbReference type="SAM" id="Phobius"/>
    </source>
</evidence>
<name>A0A6C0BZU0_9ZZZZ</name>
<keyword evidence="1" id="KW-0812">Transmembrane</keyword>
<sequence>MSDSIKTYDCGYRGDDDPDVTYHAMDVTLNFSSGIVTAGTDFVLDPETCVVSYKKKSLPGVQMKRGGDGDSSLTFTFNTEIKATDDLAKWFEGEIARYQPTHRTVTNCDYNLRKPNKQPDQLAFTFGGKLRNMGADNRTIRLFLGCDHNNYGHNPWYVSSPDMTCTCAHETESNVFTCQIIPLSPSSEPFLAPHADVPQPQPPPPPPPVPVWKKITKVLLIGALIFLGIMLVLKLVGKK</sequence>
<protein>
    <submittedName>
        <fullName evidence="2">Uncharacterized protein</fullName>
    </submittedName>
</protein>
<proteinExistence type="predicted"/>
<accession>A0A6C0BZU0</accession>
<reference evidence="2" key="1">
    <citation type="journal article" date="2020" name="Nature">
        <title>Giant virus diversity and host interactions through global metagenomics.</title>
        <authorList>
            <person name="Schulz F."/>
            <person name="Roux S."/>
            <person name="Paez-Espino D."/>
            <person name="Jungbluth S."/>
            <person name="Walsh D.A."/>
            <person name="Denef V.J."/>
            <person name="McMahon K.D."/>
            <person name="Konstantinidis K.T."/>
            <person name="Eloe-Fadrosh E.A."/>
            <person name="Kyrpides N.C."/>
            <person name="Woyke T."/>
        </authorList>
    </citation>
    <scope>NUCLEOTIDE SEQUENCE</scope>
    <source>
        <strain evidence="2">GVMAG-M-3300020182-33</strain>
    </source>
</reference>
<evidence type="ECO:0000313" key="2">
    <source>
        <dbReference type="EMBL" id="QHS97925.1"/>
    </source>
</evidence>
<organism evidence="2">
    <name type="scientific">viral metagenome</name>
    <dbReference type="NCBI Taxonomy" id="1070528"/>
    <lineage>
        <taxon>unclassified sequences</taxon>
        <taxon>metagenomes</taxon>
        <taxon>organismal metagenomes</taxon>
    </lineage>
</organism>
<keyword evidence="1" id="KW-1133">Transmembrane helix</keyword>